<dbReference type="GO" id="GO:0016747">
    <property type="term" value="F:acyltransferase activity, transferring groups other than amino-acyl groups"/>
    <property type="evidence" value="ECO:0007669"/>
    <property type="project" value="InterPro"/>
</dbReference>
<sequence>MGHVDALLEAAGGDRASFAFTIVPGDRAAMVAYVEQALAEQAAGRGQAYVAVDLADGRVIGSSRFMNQQRWVEPDVLVAEIGYTWLTAEAQGSGANAEMKSLMLTHAFEDLGMARVSFMTDARNARSRAALHKLGARFEGVRRAHMPAFDGGIRDSAFFSILADEWPQVRAGLRERLAR</sequence>
<dbReference type="Pfam" id="PF13302">
    <property type="entry name" value="Acetyltransf_3"/>
    <property type="match status" value="1"/>
</dbReference>
<dbReference type="InterPro" id="IPR000182">
    <property type="entry name" value="GNAT_dom"/>
</dbReference>
<accession>A0A9W6QMN3</accession>
<dbReference type="AlphaFoldDB" id="A0A9W6QMN3"/>
<keyword evidence="3" id="KW-1185">Reference proteome</keyword>
<name>A0A9W6QMN3_9PSEU</name>
<feature type="domain" description="N-acetyltransferase" evidence="1">
    <location>
        <begin position="13"/>
        <end position="137"/>
    </location>
</feature>
<dbReference type="Gene3D" id="3.40.630.30">
    <property type="match status" value="1"/>
</dbReference>
<reference evidence="2" key="1">
    <citation type="submission" date="2023-02" db="EMBL/GenBank/DDBJ databases">
        <title>Actinokineospora globicatena NBRC 15670.</title>
        <authorList>
            <person name="Ichikawa N."/>
            <person name="Sato H."/>
            <person name="Tonouchi N."/>
        </authorList>
    </citation>
    <scope>NUCLEOTIDE SEQUENCE</scope>
    <source>
        <strain evidence="2">NBRC 15670</strain>
    </source>
</reference>
<comment type="caution">
    <text evidence="2">The sequence shown here is derived from an EMBL/GenBank/DDBJ whole genome shotgun (WGS) entry which is preliminary data.</text>
</comment>
<organism evidence="2 3">
    <name type="scientific">Actinokineospora globicatena</name>
    <dbReference type="NCBI Taxonomy" id="103729"/>
    <lineage>
        <taxon>Bacteria</taxon>
        <taxon>Bacillati</taxon>
        <taxon>Actinomycetota</taxon>
        <taxon>Actinomycetes</taxon>
        <taxon>Pseudonocardiales</taxon>
        <taxon>Pseudonocardiaceae</taxon>
        <taxon>Actinokineospora</taxon>
    </lineage>
</organism>
<gene>
    <name evidence="2" type="ORF">Aglo03_40190</name>
</gene>
<dbReference type="Proteomes" id="UP001165042">
    <property type="component" value="Unassembled WGS sequence"/>
</dbReference>
<protein>
    <submittedName>
        <fullName evidence="2">N-acetyltransferase</fullName>
    </submittedName>
</protein>
<evidence type="ECO:0000313" key="3">
    <source>
        <dbReference type="Proteomes" id="UP001165042"/>
    </source>
</evidence>
<dbReference type="EMBL" id="BSSD01000006">
    <property type="protein sequence ID" value="GLW93203.1"/>
    <property type="molecule type" value="Genomic_DNA"/>
</dbReference>
<evidence type="ECO:0000313" key="2">
    <source>
        <dbReference type="EMBL" id="GLW93203.1"/>
    </source>
</evidence>
<dbReference type="SUPFAM" id="SSF55729">
    <property type="entry name" value="Acyl-CoA N-acyltransferases (Nat)"/>
    <property type="match status" value="1"/>
</dbReference>
<dbReference type="PANTHER" id="PTHR43610:SF1">
    <property type="entry name" value="N-ACETYLTRANSFERASE DOMAIN-CONTAINING PROTEIN"/>
    <property type="match status" value="1"/>
</dbReference>
<evidence type="ECO:0000259" key="1">
    <source>
        <dbReference type="Pfam" id="PF13302"/>
    </source>
</evidence>
<dbReference type="InterPro" id="IPR016181">
    <property type="entry name" value="Acyl_CoA_acyltransferase"/>
</dbReference>
<dbReference type="PANTHER" id="PTHR43610">
    <property type="entry name" value="BLL6696 PROTEIN"/>
    <property type="match status" value="1"/>
</dbReference>
<proteinExistence type="predicted"/>